<sequence length="1356" mass="151576">MGKNKPQAGCTCAGVLAQRKSRGNQKADFPGTRAVGRWVWGAGDDIEERVGAGPGAPGRARWPPGGPTLWPRAGCGMKPNPVRLSGSLRPGVGAAGSGGDKAAGAARGARRPWSSACAGAMREGLGAACEAAWPRLCRLLRRILRPQSTCGRRRASSVTQDDPKGHSLGKHRNESLQPVTGMAKKSPESLVKLDVPPSACPRHVRIKNWGNGMTFEDMLHREANGEVACKSKSCLAAVMNPKSMTRGPRDKPTPPDELLPHAIQFVNQYYNSFKEAKIEEHLARLEAVTKEIETTGTYQLTGDELIFATKQAWRNAPRCIGRIQWSNLQVFDARSCSTAQEMFEHICRHLRYSTNNGNIRSAITVFPQRSDGKHDFRIWNAQLIRYAGYQMPDGTIRGDPASVELTQLCIDLGWKPKYGRFDVMPLVLQADGRDPELFEIPPDLVLEVPMEHPKYEWFQELGLKWYALPAVANMLLEVGGLEFPGCPFNGWYMGTEIGVRDYCDAQRYNILEEVGRRMGLETHKLASLWKDRAVIEINVAVLHSFQQNVTIMDHHSAAESFMKHMQNEYRSRGGCPADWVWLVPPISGSITPVFHQEMLNYVLSPFYYYQVEAWKTHVWQDEKQSPRRRQIRFKVLVNVYLSVLTEPVLFASMLMRKTMASRVRATILFATETGKSETLARDLGTLFSCAFNPKVLCMDEYQLRYLEEEQLLLVVTSTFGNGDSPGNGEVGGPGPGGLGLVGPERTKERIWGDSVCPKDDVGAELCVCFLPGRYAVFGLGSSMYPQFCAFAHDIDQKLSHLGASQLTPTGEGDELGGQEDAFRSWAVQTFKVSSQPGLPPSTDRDAVVHSLLSLSSMHAKNVFTMRLKSRQNLQSPKSSRTTLLIELSSEASQGLSYLPGEHLGVFPGNQPALVQGILERVEDGPAPDQPVRLETLDESGSYWVKDKRLPPCSLIQALTYFLDITTPPTQQLLRKLAQLATKEAERQRLETLCQYNKWKLTNSPSFLEVLEEFPSLRVSAGFLLSQLPILKPRYYSISSSRDRTPMEVHLTVAVLTYRTRDGQGPLHHGVCSTWLSSLKPQDPVPCFVRSATGFRLPENPSHPCILVGPGTGIAPFRSFWLQRLHDAENRGLQGGRMTLVFGCRHPDEDHLYQEEMLEMARKGVLHEVHTAYSRLPGQPKVYVQDILRQQLVSEVLRVLHEEQGHIYVCGDVRMARDVAHTLKQLVAAKLSLSEEQVEDYFFQLKVWQLVCGLRIEVKGMGQGAWTRESGSEQSWTPKESYRWLQVGAGWTVRGLTGHPGLLLSSTEANALLYDDFSEPLTCYVHCDISRWEQVHSISQMHLSQSHISWSLWRDKL</sequence>
<dbReference type="GO" id="GO:0030863">
    <property type="term" value="C:cortical cytoskeleton"/>
    <property type="evidence" value="ECO:0007669"/>
    <property type="project" value="Ensembl"/>
</dbReference>
<evidence type="ECO:0000256" key="13">
    <source>
        <dbReference type="ARBA" id="ARBA00022827"/>
    </source>
</evidence>
<keyword evidence="10" id="KW-0285">Flavoprotein</keyword>
<dbReference type="GO" id="GO:0042742">
    <property type="term" value="P:defense response to bacterium"/>
    <property type="evidence" value="ECO:0007669"/>
    <property type="project" value="Ensembl"/>
</dbReference>
<evidence type="ECO:0000256" key="23">
    <source>
        <dbReference type="ARBA" id="ARBA00049812"/>
    </source>
</evidence>
<dbReference type="GO" id="GO:0007623">
    <property type="term" value="P:circadian rhythm"/>
    <property type="evidence" value="ECO:0007669"/>
    <property type="project" value="Ensembl"/>
</dbReference>
<evidence type="ECO:0000256" key="14">
    <source>
        <dbReference type="ARBA" id="ARBA00022833"/>
    </source>
</evidence>
<dbReference type="GO" id="GO:0001666">
    <property type="term" value="P:response to hypoxia"/>
    <property type="evidence" value="ECO:0007669"/>
    <property type="project" value="Ensembl"/>
</dbReference>
<evidence type="ECO:0000313" key="27">
    <source>
        <dbReference type="Ensembl" id="ENSEASP00005036732.1"/>
    </source>
</evidence>
<evidence type="ECO:0000256" key="17">
    <source>
        <dbReference type="ARBA" id="ARBA00023002"/>
    </source>
</evidence>
<evidence type="ECO:0000256" key="12">
    <source>
        <dbReference type="ARBA" id="ARBA00022723"/>
    </source>
</evidence>
<dbReference type="InterPro" id="IPR004030">
    <property type="entry name" value="NOS_N"/>
</dbReference>
<dbReference type="InterPro" id="IPR001094">
    <property type="entry name" value="Flavdoxin-like"/>
</dbReference>
<keyword evidence="28" id="KW-1185">Reference proteome</keyword>
<dbReference type="GO" id="GO:0071222">
    <property type="term" value="P:cellular response to lipopolysaccharide"/>
    <property type="evidence" value="ECO:0007669"/>
    <property type="project" value="Ensembl"/>
</dbReference>
<dbReference type="InterPro" id="IPR044943">
    <property type="entry name" value="NOS_dom_1"/>
</dbReference>
<evidence type="ECO:0000256" key="5">
    <source>
        <dbReference type="ARBA" id="ARBA00004514"/>
    </source>
</evidence>
<evidence type="ECO:0000259" key="25">
    <source>
        <dbReference type="PROSITE" id="PS50902"/>
    </source>
</evidence>
<keyword evidence="16" id="KW-0112">Calmodulin-binding</keyword>
<dbReference type="InterPro" id="IPR023173">
    <property type="entry name" value="NADPH_Cyt_P450_Rdtase_alpha"/>
</dbReference>
<protein>
    <recommendedName>
        <fullName evidence="20">Nitric oxide synthase, inducible</fullName>
        <ecNumber evidence="7">1.14.13.39</ecNumber>
    </recommendedName>
    <alternativeName>
        <fullName evidence="22">Inducible NO synthase</fullName>
    </alternativeName>
    <alternativeName>
        <fullName evidence="21">NOS type II</fullName>
    </alternativeName>
    <alternativeName>
        <fullName evidence="23">Peptidyl-cysteine S-nitrosylase NOS2</fullName>
    </alternativeName>
</protein>
<dbReference type="Gene3D" id="3.90.1230.10">
    <property type="entry name" value="Nitric Oxide Synthase, Chain A, domain 3"/>
    <property type="match status" value="1"/>
</dbReference>
<dbReference type="PRINTS" id="PR00371">
    <property type="entry name" value="FPNCR"/>
</dbReference>
<evidence type="ECO:0000256" key="22">
    <source>
        <dbReference type="ARBA" id="ARBA00049808"/>
    </source>
</evidence>
<dbReference type="GO" id="GO:0010181">
    <property type="term" value="F:FMN binding"/>
    <property type="evidence" value="ECO:0007669"/>
    <property type="project" value="Ensembl"/>
</dbReference>
<dbReference type="GO" id="GO:0071346">
    <property type="term" value="P:cellular response to type II interferon"/>
    <property type="evidence" value="ECO:0007669"/>
    <property type="project" value="Ensembl"/>
</dbReference>
<dbReference type="InterPro" id="IPR003097">
    <property type="entry name" value="CysJ-like_FAD-binding"/>
</dbReference>
<dbReference type="GO" id="GO:0050796">
    <property type="term" value="P:regulation of insulin secretion"/>
    <property type="evidence" value="ECO:0007669"/>
    <property type="project" value="Ensembl"/>
</dbReference>
<dbReference type="GO" id="GO:0032310">
    <property type="term" value="P:prostaglandin secretion"/>
    <property type="evidence" value="ECO:0007669"/>
    <property type="project" value="Ensembl"/>
</dbReference>
<comment type="cofactor">
    <cofactor evidence="2">
        <name>(6R)-L-erythro-5,6,7,8-tetrahydrobiopterin</name>
        <dbReference type="ChEBI" id="CHEBI:59560"/>
    </cofactor>
</comment>
<evidence type="ECO:0000256" key="16">
    <source>
        <dbReference type="ARBA" id="ARBA00022860"/>
    </source>
</evidence>
<keyword evidence="14" id="KW-0862">Zinc</keyword>
<dbReference type="GO" id="GO:0032757">
    <property type="term" value="P:positive regulation of interleukin-8 production"/>
    <property type="evidence" value="ECO:0007669"/>
    <property type="project" value="Ensembl"/>
</dbReference>
<dbReference type="GO" id="GO:0006809">
    <property type="term" value="P:nitric oxide biosynthetic process"/>
    <property type="evidence" value="ECO:0007669"/>
    <property type="project" value="Ensembl"/>
</dbReference>
<dbReference type="Gene3D" id="3.40.50.360">
    <property type="match status" value="2"/>
</dbReference>
<dbReference type="PROSITE" id="PS51384">
    <property type="entry name" value="FAD_FR"/>
    <property type="match status" value="1"/>
</dbReference>
<dbReference type="GO" id="GO:0005829">
    <property type="term" value="C:cytosol"/>
    <property type="evidence" value="ECO:0007669"/>
    <property type="project" value="UniProtKB-SubCell"/>
</dbReference>
<dbReference type="GO" id="GO:0038096">
    <property type="term" value="P:Fc-gamma receptor signaling pathway involved in phagocytosis"/>
    <property type="evidence" value="ECO:0007669"/>
    <property type="project" value="Ensembl"/>
</dbReference>
<evidence type="ECO:0000259" key="26">
    <source>
        <dbReference type="PROSITE" id="PS51384"/>
    </source>
</evidence>
<keyword evidence="13" id="KW-0274">FAD</keyword>
<dbReference type="SUPFAM" id="SSF63380">
    <property type="entry name" value="Riboflavin synthase domain-like"/>
    <property type="match status" value="1"/>
</dbReference>
<dbReference type="GO" id="GO:0034618">
    <property type="term" value="F:arginine binding"/>
    <property type="evidence" value="ECO:0007669"/>
    <property type="project" value="Ensembl"/>
</dbReference>
<dbReference type="InterPro" id="IPR029039">
    <property type="entry name" value="Flavoprotein-like_sf"/>
</dbReference>
<comment type="catalytic activity">
    <reaction evidence="19">
        <text>2 L-arginine + 3 NADPH + 4 O2 + H(+) = 2 L-citrulline + 2 nitric oxide + 3 NADP(+) + 4 H2O</text>
        <dbReference type="Rhea" id="RHEA:19897"/>
        <dbReference type="ChEBI" id="CHEBI:15377"/>
        <dbReference type="ChEBI" id="CHEBI:15378"/>
        <dbReference type="ChEBI" id="CHEBI:15379"/>
        <dbReference type="ChEBI" id="CHEBI:16480"/>
        <dbReference type="ChEBI" id="CHEBI:32682"/>
        <dbReference type="ChEBI" id="CHEBI:57743"/>
        <dbReference type="ChEBI" id="CHEBI:57783"/>
        <dbReference type="ChEBI" id="CHEBI:58349"/>
        <dbReference type="EC" id="1.14.13.39"/>
    </reaction>
    <physiologicalReaction direction="left-to-right" evidence="19">
        <dbReference type="Rhea" id="RHEA:19898"/>
    </physiologicalReaction>
</comment>
<dbReference type="PROSITE" id="PS50902">
    <property type="entry name" value="FLAVODOXIN_LIKE"/>
    <property type="match status" value="1"/>
</dbReference>
<dbReference type="GO" id="GO:0071466">
    <property type="term" value="P:cellular response to xenobiotic stimulus"/>
    <property type="evidence" value="ECO:0007669"/>
    <property type="project" value="Ensembl"/>
</dbReference>
<dbReference type="InterPro" id="IPR044940">
    <property type="entry name" value="NOS_dom_2"/>
</dbReference>
<dbReference type="InterPro" id="IPR001709">
    <property type="entry name" value="Flavoprot_Pyr_Nucl_cyt_Rdtase"/>
</dbReference>
<dbReference type="InterPro" id="IPR036119">
    <property type="entry name" value="NOS_N_sf"/>
</dbReference>
<evidence type="ECO:0000256" key="10">
    <source>
        <dbReference type="ARBA" id="ARBA00022630"/>
    </source>
</evidence>
<dbReference type="GO" id="GO:0046872">
    <property type="term" value="F:metal ion binding"/>
    <property type="evidence" value="ECO:0007669"/>
    <property type="project" value="UniProtKB-KW"/>
</dbReference>
<dbReference type="PRINTS" id="PR00369">
    <property type="entry name" value="FLAVODOXIN"/>
</dbReference>
<dbReference type="FunFam" id="3.90.440.10:FF:000005">
    <property type="entry name" value="Nitric oxide synthase, inducible"/>
    <property type="match status" value="1"/>
</dbReference>
<evidence type="ECO:0000256" key="19">
    <source>
        <dbReference type="ARBA" id="ARBA00047419"/>
    </source>
</evidence>
<evidence type="ECO:0000256" key="24">
    <source>
        <dbReference type="SAM" id="MobiDB-lite"/>
    </source>
</evidence>
<dbReference type="FunFam" id="1.20.990.10:FF:000006">
    <property type="entry name" value="Nitric oxide synthase"/>
    <property type="match status" value="1"/>
</dbReference>
<keyword evidence="18" id="KW-0408">Iron</keyword>
<reference evidence="27" key="2">
    <citation type="submission" date="2025-08" db="UniProtKB">
        <authorList>
            <consortium name="Ensembl"/>
        </authorList>
    </citation>
    <scope>IDENTIFICATION</scope>
</reference>
<feature type="compositionally biased region" description="Polar residues" evidence="24">
    <location>
        <begin position="149"/>
        <end position="160"/>
    </location>
</feature>
<comment type="cofactor">
    <cofactor evidence="4">
        <name>FAD</name>
        <dbReference type="ChEBI" id="CHEBI:57692"/>
    </cofactor>
</comment>
<dbReference type="EC" id="1.14.13.39" evidence="7"/>
<dbReference type="GO" id="GO:0010629">
    <property type="term" value="P:negative regulation of gene expression"/>
    <property type="evidence" value="ECO:0007669"/>
    <property type="project" value="Ensembl"/>
</dbReference>
<dbReference type="Pfam" id="PF00258">
    <property type="entry name" value="Flavodoxin_1"/>
    <property type="match status" value="1"/>
</dbReference>
<evidence type="ECO:0000256" key="1">
    <source>
        <dbReference type="ARBA" id="ARBA00001917"/>
    </source>
</evidence>
<dbReference type="GO" id="GO:0005516">
    <property type="term" value="F:calmodulin binding"/>
    <property type="evidence" value="ECO:0007669"/>
    <property type="project" value="UniProtKB-KW"/>
</dbReference>
<dbReference type="GO" id="GO:0048471">
    <property type="term" value="C:perinuclear region of cytoplasm"/>
    <property type="evidence" value="ECO:0007669"/>
    <property type="project" value="Ensembl"/>
</dbReference>
<evidence type="ECO:0000256" key="2">
    <source>
        <dbReference type="ARBA" id="ARBA00001950"/>
    </source>
</evidence>
<evidence type="ECO:0000256" key="20">
    <source>
        <dbReference type="ARBA" id="ARBA00049771"/>
    </source>
</evidence>
<reference evidence="27 28" key="1">
    <citation type="journal article" date="2020" name="Nat. Commun.">
        <title>Donkey genomes provide new insights into domestication and selection for coat color.</title>
        <authorList>
            <person name="Wang"/>
            <person name="C."/>
            <person name="Li"/>
            <person name="H."/>
            <person name="Guo"/>
            <person name="Y."/>
            <person name="Huang"/>
            <person name="J."/>
            <person name="Sun"/>
            <person name="Y."/>
            <person name="Min"/>
            <person name="J."/>
            <person name="Wang"/>
            <person name="J."/>
            <person name="Fang"/>
            <person name="X."/>
            <person name="Zhao"/>
            <person name="Z."/>
            <person name="Wang"/>
            <person name="S."/>
            <person name="Zhang"/>
            <person name="Y."/>
            <person name="Liu"/>
            <person name="Q."/>
            <person name="Jiang"/>
            <person name="Q."/>
            <person name="Wang"/>
            <person name="X."/>
            <person name="Guo"/>
            <person name="Y."/>
            <person name="Yang"/>
            <person name="C."/>
            <person name="Wang"/>
            <person name="Y."/>
            <person name="Tian"/>
            <person name="F."/>
            <person name="Zhuang"/>
            <person name="G."/>
            <person name="Fan"/>
            <person name="Y."/>
            <person name="Gao"/>
            <person name="Q."/>
            <person name="Li"/>
            <person name="Y."/>
            <person name="Ju"/>
            <person name="Z."/>
            <person name="Li"/>
            <person name="J."/>
            <person name="Li"/>
            <person name="R."/>
            <person name="Hou"/>
            <person name="M."/>
            <person name="Yang"/>
            <person name="G."/>
            <person name="Liu"/>
            <person name="G."/>
            <person name="Liu"/>
            <person name="W."/>
            <person name="Guo"/>
            <person name="J."/>
            <person name="Pan"/>
            <person name="S."/>
            <person name="Fan"/>
            <person name="G."/>
            <person name="Zhang"/>
            <person name="W."/>
            <person name="Zhang"/>
            <person name="R."/>
            <person name="Yu"/>
            <person name="J."/>
            <person name="Zhang"/>
            <person name="X."/>
            <person name="Yin"/>
            <person name="Q."/>
            <person name="Ji"/>
            <person name="C."/>
            <person name="Jin"/>
            <person name="Y."/>
            <person name="Yue"/>
            <person name="G."/>
            <person name="Liu"/>
            <person name="M."/>
            <person name="Xu"/>
            <person name="J."/>
            <person name="Liu"/>
            <person name="S."/>
            <person name="Jordana"/>
            <person name="J."/>
            <person name="Noce"/>
            <person name="A."/>
            <person name="Amills"/>
            <person name="M."/>
            <person name="Wu"/>
            <person name="D.D."/>
            <person name="Li"/>
            <person name="S."/>
            <person name="Zhou"/>
            <person name="X. and Zhong"/>
            <person name="J."/>
        </authorList>
    </citation>
    <scope>NUCLEOTIDE SEQUENCE [LARGE SCALE GENOMIC DNA]</scope>
</reference>
<dbReference type="GO" id="GO:0050660">
    <property type="term" value="F:flavin adenine dinucleotide binding"/>
    <property type="evidence" value="ECO:0007669"/>
    <property type="project" value="Ensembl"/>
</dbReference>
<dbReference type="InterPro" id="IPR008254">
    <property type="entry name" value="Flavodoxin/NO_synth"/>
</dbReference>
<dbReference type="Gene3D" id="3.40.50.80">
    <property type="entry name" value="Nucleotide-binding domain of ferredoxin-NADP reductase (FNR) module"/>
    <property type="match status" value="1"/>
</dbReference>
<dbReference type="PANTHER" id="PTHR43410:SF4">
    <property type="entry name" value="NITRIC OXIDE SYNTHASE"/>
    <property type="match status" value="1"/>
</dbReference>
<dbReference type="Ensembl" id="ENSEAST00005049700.1">
    <property type="protein sequence ID" value="ENSEASP00005036732.1"/>
    <property type="gene ID" value="ENSEASG00005010108.2"/>
</dbReference>
<organism evidence="27 28">
    <name type="scientific">Equus asinus</name>
    <name type="common">Donkey</name>
    <name type="synonym">Equus africanus asinus</name>
    <dbReference type="NCBI Taxonomy" id="9793"/>
    <lineage>
        <taxon>Eukaryota</taxon>
        <taxon>Metazoa</taxon>
        <taxon>Chordata</taxon>
        <taxon>Craniata</taxon>
        <taxon>Vertebrata</taxon>
        <taxon>Euteleostomi</taxon>
        <taxon>Mammalia</taxon>
        <taxon>Eutheria</taxon>
        <taxon>Laurasiatheria</taxon>
        <taxon>Perissodactyla</taxon>
        <taxon>Equidae</taxon>
        <taxon>Equus</taxon>
    </lineage>
</organism>
<evidence type="ECO:0000313" key="28">
    <source>
        <dbReference type="Proteomes" id="UP000694387"/>
    </source>
</evidence>
<dbReference type="GO" id="GO:0042127">
    <property type="term" value="P:regulation of cell population proliferation"/>
    <property type="evidence" value="ECO:0007669"/>
    <property type="project" value="Ensembl"/>
</dbReference>
<reference evidence="27" key="3">
    <citation type="submission" date="2025-09" db="UniProtKB">
        <authorList>
            <consortium name="Ensembl"/>
        </authorList>
    </citation>
    <scope>IDENTIFICATION</scope>
</reference>
<comment type="cofactor">
    <cofactor evidence="3">
        <name>heme b</name>
        <dbReference type="ChEBI" id="CHEBI:60344"/>
    </cofactor>
</comment>
<evidence type="ECO:0000256" key="7">
    <source>
        <dbReference type="ARBA" id="ARBA00012989"/>
    </source>
</evidence>
<keyword evidence="8" id="KW-0963">Cytoplasm</keyword>
<dbReference type="GO" id="GO:0042803">
    <property type="term" value="F:protein homodimerization activity"/>
    <property type="evidence" value="ECO:0007669"/>
    <property type="project" value="Ensembl"/>
</dbReference>
<dbReference type="FunFam" id="3.40.50.80:FF:000003">
    <property type="entry name" value="Nitric oxide synthase"/>
    <property type="match status" value="1"/>
</dbReference>
<dbReference type="PANTHER" id="PTHR43410">
    <property type="entry name" value="NITRIC OXIDE SYNTHASE OXYGENASE"/>
    <property type="match status" value="1"/>
</dbReference>
<dbReference type="SUPFAM" id="SSF52218">
    <property type="entry name" value="Flavoproteins"/>
    <property type="match status" value="1"/>
</dbReference>
<proteinExistence type="inferred from homology"/>
<dbReference type="SUPFAM" id="SSF56512">
    <property type="entry name" value="Nitric oxide (NO) synthase oxygenase domain"/>
    <property type="match status" value="1"/>
</dbReference>
<evidence type="ECO:0000256" key="11">
    <source>
        <dbReference type="ARBA" id="ARBA00022643"/>
    </source>
</evidence>
<evidence type="ECO:0000256" key="9">
    <source>
        <dbReference type="ARBA" id="ARBA00022617"/>
    </source>
</evidence>
<dbReference type="SUPFAM" id="SSF52343">
    <property type="entry name" value="Ferredoxin reductase-like, C-terminal NADP-linked domain"/>
    <property type="match status" value="1"/>
</dbReference>
<keyword evidence="12" id="KW-0479">Metal-binding</keyword>
<dbReference type="Pfam" id="PF00667">
    <property type="entry name" value="FAD_binding_1"/>
    <property type="match status" value="1"/>
</dbReference>
<dbReference type="Gene3D" id="2.40.30.10">
    <property type="entry name" value="Translation factors"/>
    <property type="match status" value="1"/>
</dbReference>
<evidence type="ECO:0000256" key="15">
    <source>
        <dbReference type="ARBA" id="ARBA00022857"/>
    </source>
</evidence>
<dbReference type="GO" id="GO:0032755">
    <property type="term" value="P:positive regulation of interleukin-6 production"/>
    <property type="evidence" value="ECO:0007669"/>
    <property type="project" value="Ensembl"/>
</dbReference>
<evidence type="ECO:0000256" key="18">
    <source>
        <dbReference type="ARBA" id="ARBA00023004"/>
    </source>
</evidence>
<name>A0A9L0I888_EQUAS</name>
<dbReference type="InterPro" id="IPR050607">
    <property type="entry name" value="NOS"/>
</dbReference>
<dbReference type="Gene3D" id="1.20.990.10">
    <property type="entry name" value="NADPH-cytochrome p450 Reductase, Chain A, domain 3"/>
    <property type="match status" value="1"/>
</dbReference>
<accession>A0A9L0I888</accession>
<keyword evidence="17" id="KW-0560">Oxidoreductase</keyword>
<feature type="region of interest" description="Disordered" evidence="24">
    <location>
        <begin position="149"/>
        <end position="194"/>
    </location>
</feature>
<gene>
    <name evidence="27" type="primary">NOS2</name>
</gene>
<dbReference type="GO" id="GO:0004517">
    <property type="term" value="F:nitric-oxide synthase activity"/>
    <property type="evidence" value="ECO:0007669"/>
    <property type="project" value="UniProtKB-EC"/>
</dbReference>
<dbReference type="PROSITE" id="PS60001">
    <property type="entry name" value="NOS"/>
    <property type="match status" value="1"/>
</dbReference>
<dbReference type="GeneTree" id="ENSGT00940000159752"/>
<dbReference type="GO" id="GO:0006801">
    <property type="term" value="P:superoxide metabolic process"/>
    <property type="evidence" value="ECO:0007669"/>
    <property type="project" value="Ensembl"/>
</dbReference>
<evidence type="ECO:0000256" key="21">
    <source>
        <dbReference type="ARBA" id="ARBA00049784"/>
    </source>
</evidence>
<dbReference type="FunFam" id="3.90.1230.10:FF:000001">
    <property type="entry name" value="Nitric oxide synthase, brain"/>
    <property type="match status" value="1"/>
</dbReference>
<dbReference type="GO" id="GO:0005777">
    <property type="term" value="C:peroxisome"/>
    <property type="evidence" value="ECO:0007669"/>
    <property type="project" value="Ensembl"/>
</dbReference>
<dbReference type="Gene3D" id="6.10.250.410">
    <property type="match status" value="1"/>
</dbReference>
<feature type="domain" description="FAD-binding FR-type" evidence="26">
    <location>
        <begin position="860"/>
        <end position="1097"/>
    </location>
</feature>
<dbReference type="Gene3D" id="3.90.340.10">
    <property type="entry name" value="Nitric Oxide Synthase, Chain A, domain 1"/>
    <property type="match status" value="1"/>
</dbReference>
<dbReference type="Pfam" id="PF00175">
    <property type="entry name" value="NAD_binding_1"/>
    <property type="match status" value="1"/>
</dbReference>
<evidence type="ECO:0000256" key="3">
    <source>
        <dbReference type="ARBA" id="ARBA00001970"/>
    </source>
</evidence>
<keyword evidence="9" id="KW-0349">Heme</keyword>
<dbReference type="GO" id="GO:1900015">
    <property type="term" value="P:regulation of cytokine production involved in inflammatory response"/>
    <property type="evidence" value="ECO:0007669"/>
    <property type="project" value="Ensembl"/>
</dbReference>
<dbReference type="InterPro" id="IPR001433">
    <property type="entry name" value="OxRdtase_FAD/NAD-bd"/>
</dbReference>
<comment type="cofactor">
    <cofactor evidence="1">
        <name>FMN</name>
        <dbReference type="ChEBI" id="CHEBI:58210"/>
    </cofactor>
</comment>
<dbReference type="InterPro" id="IPR017927">
    <property type="entry name" value="FAD-bd_FR_type"/>
</dbReference>
<dbReference type="CDD" id="cd00795">
    <property type="entry name" value="NOS_oxygenase_euk"/>
    <property type="match status" value="1"/>
</dbReference>
<dbReference type="GO" id="GO:0020037">
    <property type="term" value="F:heme binding"/>
    <property type="evidence" value="ECO:0007669"/>
    <property type="project" value="Ensembl"/>
</dbReference>
<dbReference type="GO" id="GO:0034617">
    <property type="term" value="F:tetrahydrobiopterin binding"/>
    <property type="evidence" value="ECO:0007669"/>
    <property type="project" value="Ensembl"/>
</dbReference>
<keyword evidence="15" id="KW-0521">NADP</keyword>
<keyword evidence="11" id="KW-0288">FMN</keyword>
<dbReference type="Gene3D" id="3.90.440.10">
    <property type="entry name" value="Nitric Oxide Synthase,Heme Domain,Chain A domain 2"/>
    <property type="match status" value="1"/>
</dbReference>
<dbReference type="InterPro" id="IPR044944">
    <property type="entry name" value="NOS_dom_3"/>
</dbReference>
<dbReference type="Proteomes" id="UP000694387">
    <property type="component" value="Chromosome 13"/>
</dbReference>
<dbReference type="GO" id="GO:0006527">
    <property type="term" value="P:L-arginine catabolic process"/>
    <property type="evidence" value="ECO:0007669"/>
    <property type="project" value="Ensembl"/>
</dbReference>
<evidence type="ECO:0000256" key="8">
    <source>
        <dbReference type="ARBA" id="ARBA00022490"/>
    </source>
</evidence>
<dbReference type="InterPro" id="IPR039261">
    <property type="entry name" value="FNR_nucleotide-bd"/>
</dbReference>
<dbReference type="FunFam" id="3.40.50.360:FF:000019">
    <property type="entry name" value="Nitric oxide synthase"/>
    <property type="match status" value="1"/>
</dbReference>
<evidence type="ECO:0000256" key="4">
    <source>
        <dbReference type="ARBA" id="ARBA00001974"/>
    </source>
</evidence>
<feature type="domain" description="Flavodoxin-like" evidence="25">
    <location>
        <begin position="665"/>
        <end position="830"/>
    </location>
</feature>
<comment type="subcellular location">
    <subcellularLocation>
        <location evidence="5">Cytoplasm</location>
        <location evidence="5">Cytosol</location>
    </subcellularLocation>
</comment>
<dbReference type="GO" id="GO:0042177">
    <property type="term" value="P:negative regulation of protein catabolic process"/>
    <property type="evidence" value="ECO:0007669"/>
    <property type="project" value="Ensembl"/>
</dbReference>
<dbReference type="InterPro" id="IPR017938">
    <property type="entry name" value="Riboflavin_synthase-like_b-brl"/>
</dbReference>
<comment type="similarity">
    <text evidence="6">Belongs to the NOS family.</text>
</comment>
<evidence type="ECO:0000256" key="6">
    <source>
        <dbReference type="ARBA" id="ARBA00006267"/>
    </source>
</evidence>
<dbReference type="Pfam" id="PF02898">
    <property type="entry name" value="NO_synthase"/>
    <property type="match status" value="1"/>
</dbReference>